<organism evidence="2">
    <name type="scientific">freshwater metagenome</name>
    <dbReference type="NCBI Taxonomy" id="449393"/>
    <lineage>
        <taxon>unclassified sequences</taxon>
        <taxon>metagenomes</taxon>
        <taxon>ecological metagenomes</taxon>
    </lineage>
</organism>
<protein>
    <submittedName>
        <fullName evidence="2">Unannotated protein</fullName>
    </submittedName>
</protein>
<sequence>MVLPAEIPARHARTAASKPEPSTKVPGFFGYAALKAVFQPAASVPFVLADVPRMPFMSDAPTVARAESSLNASVMNVVAGSHFFVRARAGASFANESG</sequence>
<evidence type="ECO:0000313" key="2">
    <source>
        <dbReference type="EMBL" id="CAB4671495.1"/>
    </source>
</evidence>
<dbReference type="AlphaFoldDB" id="A0A6J6MFP2"/>
<accession>A0A6J6MFP2</accession>
<feature type="region of interest" description="Disordered" evidence="1">
    <location>
        <begin position="1"/>
        <end position="22"/>
    </location>
</feature>
<reference evidence="2" key="1">
    <citation type="submission" date="2020-05" db="EMBL/GenBank/DDBJ databases">
        <authorList>
            <person name="Chiriac C."/>
            <person name="Salcher M."/>
            <person name="Ghai R."/>
            <person name="Kavagutti S V."/>
        </authorList>
    </citation>
    <scope>NUCLEOTIDE SEQUENCE</scope>
</reference>
<evidence type="ECO:0000256" key="1">
    <source>
        <dbReference type="SAM" id="MobiDB-lite"/>
    </source>
</evidence>
<name>A0A6J6MFP2_9ZZZZ</name>
<dbReference type="EMBL" id="CAEZWQ010000162">
    <property type="protein sequence ID" value="CAB4671495.1"/>
    <property type="molecule type" value="Genomic_DNA"/>
</dbReference>
<gene>
    <name evidence="2" type="ORF">UFOPK2275_01093</name>
</gene>
<proteinExistence type="predicted"/>